<evidence type="ECO:0000313" key="9">
    <source>
        <dbReference type="EMBL" id="GAF81174.1"/>
    </source>
</evidence>
<evidence type="ECO:0000256" key="6">
    <source>
        <dbReference type="SAM" id="MobiDB-lite"/>
    </source>
</evidence>
<protein>
    <recommendedName>
        <fullName evidence="10">KOW domain-containing protein</fullName>
    </recommendedName>
</protein>
<dbReference type="EMBL" id="BARS01007300">
    <property type="protein sequence ID" value="GAF81174.1"/>
    <property type="molecule type" value="Genomic_DNA"/>
</dbReference>
<dbReference type="InterPro" id="IPR003256">
    <property type="entry name" value="Ribosomal_uL24"/>
</dbReference>
<feature type="domain" description="KOW" evidence="7">
    <location>
        <begin position="5"/>
        <end position="36"/>
    </location>
</feature>
<dbReference type="InterPro" id="IPR005825">
    <property type="entry name" value="Ribosomal_uL24_CS"/>
</dbReference>
<evidence type="ECO:0000256" key="5">
    <source>
        <dbReference type="ARBA" id="ARBA00023274"/>
    </source>
</evidence>
<dbReference type="InterPro" id="IPR008991">
    <property type="entry name" value="Translation_prot_SH3-like_sf"/>
</dbReference>
<dbReference type="AlphaFoldDB" id="X0SJJ0"/>
<dbReference type="CDD" id="cd06089">
    <property type="entry name" value="KOW_RPL26"/>
    <property type="match status" value="1"/>
</dbReference>
<keyword evidence="2" id="KW-0699">rRNA-binding</keyword>
<dbReference type="FunFam" id="2.30.30.30:FF:000004">
    <property type="entry name" value="50S ribosomal protein L24"/>
    <property type="match status" value="1"/>
</dbReference>
<gene>
    <name evidence="9" type="ORF">S01H1_14073</name>
</gene>
<comment type="caution">
    <text evidence="9">The sequence shown here is derived from an EMBL/GenBank/DDBJ whole genome shotgun (WGS) entry which is preliminary data.</text>
</comment>
<evidence type="ECO:0000256" key="1">
    <source>
        <dbReference type="ARBA" id="ARBA00010618"/>
    </source>
</evidence>
<dbReference type="InterPro" id="IPR057264">
    <property type="entry name" value="Ribosomal_uL24_C"/>
</dbReference>
<dbReference type="HAMAP" id="MF_01326_B">
    <property type="entry name" value="Ribosomal_uL24_B"/>
    <property type="match status" value="1"/>
</dbReference>
<dbReference type="InterPro" id="IPR005824">
    <property type="entry name" value="KOW"/>
</dbReference>
<keyword evidence="4" id="KW-0689">Ribosomal protein</keyword>
<dbReference type="Pfam" id="PF00467">
    <property type="entry name" value="KOW"/>
    <property type="match status" value="1"/>
</dbReference>
<dbReference type="GO" id="GO:1990904">
    <property type="term" value="C:ribonucleoprotein complex"/>
    <property type="evidence" value="ECO:0007669"/>
    <property type="project" value="UniProtKB-KW"/>
</dbReference>
<comment type="similarity">
    <text evidence="1">Belongs to the universal ribosomal protein uL24 family.</text>
</comment>
<dbReference type="GO" id="GO:0003735">
    <property type="term" value="F:structural constituent of ribosome"/>
    <property type="evidence" value="ECO:0007669"/>
    <property type="project" value="InterPro"/>
</dbReference>
<dbReference type="Gene3D" id="2.30.30.30">
    <property type="match status" value="1"/>
</dbReference>
<feature type="domain" description="Large ribosomal subunit protein uL24 C-terminal" evidence="8">
    <location>
        <begin position="38"/>
        <end position="102"/>
    </location>
</feature>
<feature type="compositionally biased region" description="Basic and acidic residues" evidence="6">
    <location>
        <begin position="1"/>
        <end position="18"/>
    </location>
</feature>
<dbReference type="SUPFAM" id="SSF50104">
    <property type="entry name" value="Translation proteins SH3-like domain"/>
    <property type="match status" value="1"/>
</dbReference>
<sequence>MNIRKNDEVLVMRGDDRGKRGKVHRSIPEENRLVVEGVNMEKRHMKPRGNIRQAGIIEREAPIDVSNVMLVCTKCHNPTRVGFRILGDKSRVRVCKKCGEVID</sequence>
<evidence type="ECO:0000256" key="2">
    <source>
        <dbReference type="ARBA" id="ARBA00022730"/>
    </source>
</evidence>
<accession>X0SJJ0</accession>
<keyword evidence="5" id="KW-0687">Ribonucleoprotein</keyword>
<proteinExistence type="inferred from homology"/>
<dbReference type="GO" id="GO:0019843">
    <property type="term" value="F:rRNA binding"/>
    <property type="evidence" value="ECO:0007669"/>
    <property type="project" value="UniProtKB-KW"/>
</dbReference>
<dbReference type="NCBIfam" id="TIGR01079">
    <property type="entry name" value="rplX_bact"/>
    <property type="match status" value="1"/>
</dbReference>
<evidence type="ECO:0000259" key="8">
    <source>
        <dbReference type="Pfam" id="PF17136"/>
    </source>
</evidence>
<dbReference type="Pfam" id="PF17136">
    <property type="entry name" value="ribosomal_L24"/>
    <property type="match status" value="1"/>
</dbReference>
<dbReference type="PROSITE" id="PS01108">
    <property type="entry name" value="RIBOSOMAL_L24"/>
    <property type="match status" value="1"/>
</dbReference>
<feature type="region of interest" description="Disordered" evidence="6">
    <location>
        <begin position="1"/>
        <end position="23"/>
    </location>
</feature>
<reference evidence="9" key="1">
    <citation type="journal article" date="2014" name="Front. Microbiol.">
        <title>High frequency of phylogenetically diverse reductive dehalogenase-homologous genes in deep subseafloor sedimentary metagenomes.</title>
        <authorList>
            <person name="Kawai M."/>
            <person name="Futagami T."/>
            <person name="Toyoda A."/>
            <person name="Takaki Y."/>
            <person name="Nishi S."/>
            <person name="Hori S."/>
            <person name="Arai W."/>
            <person name="Tsubouchi T."/>
            <person name="Morono Y."/>
            <person name="Uchiyama I."/>
            <person name="Ito T."/>
            <person name="Fujiyama A."/>
            <person name="Inagaki F."/>
            <person name="Takami H."/>
        </authorList>
    </citation>
    <scope>NUCLEOTIDE SEQUENCE</scope>
    <source>
        <strain evidence="9">Expedition CK06-06</strain>
    </source>
</reference>
<dbReference type="GO" id="GO:0005840">
    <property type="term" value="C:ribosome"/>
    <property type="evidence" value="ECO:0007669"/>
    <property type="project" value="UniProtKB-KW"/>
</dbReference>
<name>X0SJJ0_9ZZZZ</name>
<evidence type="ECO:0000256" key="4">
    <source>
        <dbReference type="ARBA" id="ARBA00022980"/>
    </source>
</evidence>
<evidence type="ECO:0000256" key="3">
    <source>
        <dbReference type="ARBA" id="ARBA00022884"/>
    </source>
</evidence>
<dbReference type="InterPro" id="IPR014722">
    <property type="entry name" value="Rib_uL2_dom2"/>
</dbReference>
<evidence type="ECO:0008006" key="10">
    <source>
        <dbReference type="Google" id="ProtNLM"/>
    </source>
</evidence>
<dbReference type="InterPro" id="IPR041988">
    <property type="entry name" value="Ribosomal_uL24_KOW"/>
</dbReference>
<organism evidence="9">
    <name type="scientific">marine sediment metagenome</name>
    <dbReference type="NCBI Taxonomy" id="412755"/>
    <lineage>
        <taxon>unclassified sequences</taxon>
        <taxon>metagenomes</taxon>
        <taxon>ecological metagenomes</taxon>
    </lineage>
</organism>
<keyword evidence="3" id="KW-0694">RNA-binding</keyword>
<evidence type="ECO:0000259" key="7">
    <source>
        <dbReference type="Pfam" id="PF00467"/>
    </source>
</evidence>
<dbReference type="GO" id="GO:0006412">
    <property type="term" value="P:translation"/>
    <property type="evidence" value="ECO:0007669"/>
    <property type="project" value="InterPro"/>
</dbReference>
<dbReference type="PANTHER" id="PTHR12903">
    <property type="entry name" value="MITOCHONDRIAL RIBOSOMAL PROTEIN L24"/>
    <property type="match status" value="1"/>
</dbReference>